<dbReference type="Gene3D" id="1.25.40.10">
    <property type="entry name" value="Tetratricopeptide repeat domain"/>
    <property type="match status" value="2"/>
</dbReference>
<name>A0A8J5GVN8_ZINOF</name>
<keyword evidence="4" id="KW-1185">Reference proteome</keyword>
<evidence type="ECO:0000313" key="3">
    <source>
        <dbReference type="EMBL" id="KAG6510801.1"/>
    </source>
</evidence>
<evidence type="ECO:0000256" key="1">
    <source>
        <dbReference type="ARBA" id="ARBA00022737"/>
    </source>
</evidence>
<evidence type="ECO:0008006" key="5">
    <source>
        <dbReference type="Google" id="ProtNLM"/>
    </source>
</evidence>
<dbReference type="InterPro" id="IPR002885">
    <property type="entry name" value="PPR_rpt"/>
</dbReference>
<dbReference type="Pfam" id="PF13041">
    <property type="entry name" value="PPR_2"/>
    <property type="match status" value="1"/>
</dbReference>
<feature type="repeat" description="PPR" evidence="2">
    <location>
        <begin position="335"/>
        <end position="361"/>
    </location>
</feature>
<protein>
    <recommendedName>
        <fullName evidence="5">Pentatricopeptide repeat-containing protein</fullName>
    </recommendedName>
</protein>
<organism evidence="3 4">
    <name type="scientific">Zingiber officinale</name>
    <name type="common">Ginger</name>
    <name type="synonym">Amomum zingiber</name>
    <dbReference type="NCBI Taxonomy" id="94328"/>
    <lineage>
        <taxon>Eukaryota</taxon>
        <taxon>Viridiplantae</taxon>
        <taxon>Streptophyta</taxon>
        <taxon>Embryophyta</taxon>
        <taxon>Tracheophyta</taxon>
        <taxon>Spermatophyta</taxon>
        <taxon>Magnoliopsida</taxon>
        <taxon>Liliopsida</taxon>
        <taxon>Zingiberales</taxon>
        <taxon>Zingiberaceae</taxon>
        <taxon>Zingiber</taxon>
    </lineage>
</organism>
<dbReference type="InterPro" id="IPR046960">
    <property type="entry name" value="PPR_At4g14850-like_plant"/>
</dbReference>
<dbReference type="GO" id="GO:0009451">
    <property type="term" value="P:RNA modification"/>
    <property type="evidence" value="ECO:0007669"/>
    <property type="project" value="InterPro"/>
</dbReference>
<gene>
    <name evidence="3" type="ORF">ZIOFF_028840</name>
</gene>
<evidence type="ECO:0000256" key="2">
    <source>
        <dbReference type="PROSITE-ProRule" id="PRU00708"/>
    </source>
</evidence>
<dbReference type="PANTHER" id="PTHR47926:SF454">
    <property type="entry name" value="REPEAT-CONTAINING PROTEIN, PUTATIVE-RELATED"/>
    <property type="match status" value="1"/>
</dbReference>
<sequence>MLDQERAVLQEGCSNVSVVGDSGGTTIDLFWFLKPCSYLEYILVLLWKKHAAQLHAQLLIAGSLYHSPSTTCLLKCLTEVSSAPHSYALGFFSRILDPSTFHTMPDAYTFQFMFKSCTLVGLALEGQMVHALFVKHFPDCDAFVANSLVYMYVQLDCIDDAVIVFRLIDMKDVVSWTTIIEGLVKSGFVDDAPKLFNEMPVRNVISSTSLIADHAKYGMASKVVGVFKEMMSKNVEPNTIAMVAVLSACAQLRDLKLGKWLHQIVIDKRIGVSSNLAVALINMYAKGGSIMSARQIFDSMNNKIAPAWNAIIDGYYKIGYINIARSLFEKMNAPDIISFNSMITGYIHGGRLKEALQLFSK</sequence>
<dbReference type="PANTHER" id="PTHR47926">
    <property type="entry name" value="PENTATRICOPEPTIDE REPEAT-CONTAINING PROTEIN"/>
    <property type="match status" value="1"/>
</dbReference>
<accession>A0A8J5GVN8</accession>
<dbReference type="NCBIfam" id="TIGR00756">
    <property type="entry name" value="PPR"/>
    <property type="match status" value="3"/>
</dbReference>
<dbReference type="EMBL" id="JACMSC010000008">
    <property type="protein sequence ID" value="KAG6510801.1"/>
    <property type="molecule type" value="Genomic_DNA"/>
</dbReference>
<dbReference type="Pfam" id="PF01535">
    <property type="entry name" value="PPR"/>
    <property type="match status" value="4"/>
</dbReference>
<evidence type="ECO:0000313" key="4">
    <source>
        <dbReference type="Proteomes" id="UP000734854"/>
    </source>
</evidence>
<dbReference type="Proteomes" id="UP000734854">
    <property type="component" value="Unassembled WGS sequence"/>
</dbReference>
<reference evidence="3 4" key="1">
    <citation type="submission" date="2020-08" db="EMBL/GenBank/DDBJ databases">
        <title>Plant Genome Project.</title>
        <authorList>
            <person name="Zhang R.-G."/>
        </authorList>
    </citation>
    <scope>NUCLEOTIDE SEQUENCE [LARGE SCALE GENOMIC DNA]</scope>
    <source>
        <tissue evidence="3">Rhizome</tissue>
    </source>
</reference>
<dbReference type="GO" id="GO:0003723">
    <property type="term" value="F:RNA binding"/>
    <property type="evidence" value="ECO:0007669"/>
    <property type="project" value="InterPro"/>
</dbReference>
<feature type="repeat" description="PPR" evidence="2">
    <location>
        <begin position="172"/>
        <end position="206"/>
    </location>
</feature>
<dbReference type="InterPro" id="IPR011990">
    <property type="entry name" value="TPR-like_helical_dom_sf"/>
</dbReference>
<dbReference type="PROSITE" id="PS51375">
    <property type="entry name" value="PPR"/>
    <property type="match status" value="2"/>
</dbReference>
<dbReference type="AlphaFoldDB" id="A0A8J5GVN8"/>
<keyword evidence="1" id="KW-0677">Repeat</keyword>
<proteinExistence type="predicted"/>
<comment type="caution">
    <text evidence="3">The sequence shown here is derived from an EMBL/GenBank/DDBJ whole genome shotgun (WGS) entry which is preliminary data.</text>
</comment>